<organism evidence="2 3">
    <name type="scientific">Smittium culicis</name>
    <dbReference type="NCBI Taxonomy" id="133412"/>
    <lineage>
        <taxon>Eukaryota</taxon>
        <taxon>Fungi</taxon>
        <taxon>Fungi incertae sedis</taxon>
        <taxon>Zoopagomycota</taxon>
        <taxon>Kickxellomycotina</taxon>
        <taxon>Harpellomycetes</taxon>
        <taxon>Harpellales</taxon>
        <taxon>Legeriomycetaceae</taxon>
        <taxon>Smittium</taxon>
    </lineage>
</organism>
<protein>
    <submittedName>
        <fullName evidence="2">Uncharacterized protein</fullName>
    </submittedName>
</protein>
<gene>
    <name evidence="2" type="ORF">AYI69_g8962</name>
</gene>
<evidence type="ECO:0000256" key="1">
    <source>
        <dbReference type="SAM" id="MobiDB-lite"/>
    </source>
</evidence>
<dbReference type="EMBL" id="LSSM01005033">
    <property type="protein sequence ID" value="OMJ13560.1"/>
    <property type="molecule type" value="Genomic_DNA"/>
</dbReference>
<name>A0A1R1XG08_9FUNG</name>
<dbReference type="Proteomes" id="UP000187429">
    <property type="component" value="Unassembled WGS sequence"/>
</dbReference>
<keyword evidence="3" id="KW-1185">Reference proteome</keyword>
<accession>A0A1R1XG08</accession>
<feature type="region of interest" description="Disordered" evidence="1">
    <location>
        <begin position="1"/>
        <end position="25"/>
    </location>
</feature>
<evidence type="ECO:0000313" key="3">
    <source>
        <dbReference type="Proteomes" id="UP000187429"/>
    </source>
</evidence>
<proteinExistence type="predicted"/>
<sequence length="187" mass="21015">MYPPDPDGRSSLAAKKEGGRRGKDPGVWILQPAVCYPQEHRVAQTCPRLEESKHAHQRAGFQDGAARLNNPNDQENGLHCVSRPRRYVHTHSIHKSYKNYLRFYWNGKVISAYLDDIVNIGGIEGGMCKEYGPSILQADGSGKQNRIREVVDDSITVDNPSRYVYQFSEHEPQGSFLQDPGPPPISE</sequence>
<evidence type="ECO:0000313" key="2">
    <source>
        <dbReference type="EMBL" id="OMJ13560.1"/>
    </source>
</evidence>
<feature type="compositionally biased region" description="Basic and acidic residues" evidence="1">
    <location>
        <begin position="14"/>
        <end position="24"/>
    </location>
</feature>
<dbReference type="AlphaFoldDB" id="A0A1R1XG08"/>
<reference evidence="3" key="1">
    <citation type="submission" date="2017-01" db="EMBL/GenBank/DDBJ databases">
        <authorList>
            <person name="Wang Y."/>
            <person name="White M."/>
            <person name="Kvist S."/>
            <person name="Moncalvo J.-M."/>
        </authorList>
    </citation>
    <scope>NUCLEOTIDE SEQUENCE [LARGE SCALE GENOMIC DNA]</scope>
    <source>
        <strain evidence="3">ID-206-W2</strain>
    </source>
</reference>
<comment type="caution">
    <text evidence="2">The sequence shown here is derived from an EMBL/GenBank/DDBJ whole genome shotgun (WGS) entry which is preliminary data.</text>
</comment>